<dbReference type="GeneID" id="107268809"/>
<dbReference type="RefSeq" id="XP_015597425.1">
    <property type="nucleotide sequence ID" value="XM_015741939.2"/>
</dbReference>
<dbReference type="SUPFAM" id="SSF53098">
    <property type="entry name" value="Ribonuclease H-like"/>
    <property type="match status" value="1"/>
</dbReference>
<keyword evidence="2" id="KW-0479">Metal-binding</keyword>
<keyword evidence="6" id="KW-1133">Transmembrane helix</keyword>
<organism evidence="7 8">
    <name type="scientific">Cephus cinctus</name>
    <name type="common">Wheat stem sawfly</name>
    <dbReference type="NCBI Taxonomy" id="211228"/>
    <lineage>
        <taxon>Eukaryota</taxon>
        <taxon>Metazoa</taxon>
        <taxon>Ecdysozoa</taxon>
        <taxon>Arthropoda</taxon>
        <taxon>Hexapoda</taxon>
        <taxon>Insecta</taxon>
        <taxon>Pterygota</taxon>
        <taxon>Neoptera</taxon>
        <taxon>Endopterygota</taxon>
        <taxon>Hymenoptera</taxon>
        <taxon>Cephoidea</taxon>
        <taxon>Cephidae</taxon>
        <taxon>Cephus</taxon>
    </lineage>
</organism>
<evidence type="ECO:0000313" key="7">
    <source>
        <dbReference type="Proteomes" id="UP000694920"/>
    </source>
</evidence>
<accession>A0AAJ7BZ96</accession>
<evidence type="ECO:0000256" key="3">
    <source>
        <dbReference type="ARBA" id="ARBA00022771"/>
    </source>
</evidence>
<keyword evidence="7" id="KW-1185">Reference proteome</keyword>
<proteinExistence type="predicted"/>
<feature type="transmembrane region" description="Helical" evidence="6">
    <location>
        <begin position="379"/>
        <end position="397"/>
    </location>
</feature>
<protein>
    <submittedName>
        <fullName evidence="8">Zinc finger BED domain-containing protein 1-like</fullName>
    </submittedName>
</protein>
<dbReference type="GO" id="GO:0008270">
    <property type="term" value="F:zinc ion binding"/>
    <property type="evidence" value="ECO:0007669"/>
    <property type="project" value="UniProtKB-KW"/>
</dbReference>
<reference evidence="8" key="1">
    <citation type="submission" date="2025-08" db="UniProtKB">
        <authorList>
            <consortium name="RefSeq"/>
        </authorList>
    </citation>
    <scope>IDENTIFICATION</scope>
</reference>
<evidence type="ECO:0000256" key="4">
    <source>
        <dbReference type="ARBA" id="ARBA00022833"/>
    </source>
</evidence>
<keyword evidence="5" id="KW-0539">Nucleus</keyword>
<evidence type="ECO:0000313" key="8">
    <source>
        <dbReference type="RefSeq" id="XP_015597425.1"/>
    </source>
</evidence>
<dbReference type="GO" id="GO:0005634">
    <property type="term" value="C:nucleus"/>
    <property type="evidence" value="ECO:0007669"/>
    <property type="project" value="UniProtKB-SubCell"/>
</dbReference>
<evidence type="ECO:0000256" key="2">
    <source>
        <dbReference type="ARBA" id="ARBA00022723"/>
    </source>
</evidence>
<dbReference type="InterPro" id="IPR012337">
    <property type="entry name" value="RNaseH-like_sf"/>
</dbReference>
<dbReference type="InterPro" id="IPR052035">
    <property type="entry name" value="ZnF_BED_domain_contain"/>
</dbReference>
<name>A0AAJ7BZ96_CEPCN</name>
<comment type="subcellular location">
    <subcellularLocation>
        <location evidence="1">Nucleus</location>
    </subcellularLocation>
</comment>
<keyword evidence="6" id="KW-0812">Transmembrane</keyword>
<gene>
    <name evidence="8" type="primary">LOC107268809</name>
</gene>
<evidence type="ECO:0000256" key="5">
    <source>
        <dbReference type="ARBA" id="ARBA00023242"/>
    </source>
</evidence>
<sequence>MYRVMMESPKKHCVLRKTKFHSVLSSPADQTEVITTALSKMVAIDMLPIFFSENRIFNGFIDIAVPRFNVPGRHTIGSNIQRMYLDVKPMLEEKLDATSYTALITNAWSSRSTKSFVTVTVHGIDSEWKWFTFTLETIEFADRHTAVTSREHRENILLRCNLSNKIVGIVHDNASNITCAVRTSKSVGESVPCVAHTLQCAIHRGLALEELKSVIEKVSSIVAHFKHSNVATTALINHQRSLKLLEHRLIQSCRARWNSTFYMLERILEQRQAVCAIDNETTSSCARSSLNMKISDSGWRDMEILGVLLKPFERLTTVMSSENEVTILMVRPLIHSMLENYMTLNTDDGPLSTTFKNVLSEELRNPFLIATSIDEHCNVHAVHLAIFLGTIISVTVSRKNLFSLLAFFKFYLCFKCVGIFVGSPFSNKYLY</sequence>
<keyword evidence="4" id="KW-0862">Zinc</keyword>
<evidence type="ECO:0000256" key="1">
    <source>
        <dbReference type="ARBA" id="ARBA00004123"/>
    </source>
</evidence>
<keyword evidence="3" id="KW-0863">Zinc-finger</keyword>
<keyword evidence="6" id="KW-0472">Membrane</keyword>
<evidence type="ECO:0000256" key="6">
    <source>
        <dbReference type="SAM" id="Phobius"/>
    </source>
</evidence>
<dbReference type="Proteomes" id="UP000694920">
    <property type="component" value="Unplaced"/>
</dbReference>
<dbReference type="PANTHER" id="PTHR46481:SF10">
    <property type="entry name" value="ZINC FINGER BED DOMAIN-CONTAINING PROTEIN 39"/>
    <property type="match status" value="1"/>
</dbReference>
<dbReference type="AlphaFoldDB" id="A0AAJ7BZ96"/>
<dbReference type="KEGG" id="ccin:107268809"/>
<feature type="transmembrane region" description="Helical" evidence="6">
    <location>
        <begin position="404"/>
        <end position="425"/>
    </location>
</feature>
<dbReference type="PANTHER" id="PTHR46481">
    <property type="entry name" value="ZINC FINGER BED DOMAIN-CONTAINING PROTEIN 4"/>
    <property type="match status" value="1"/>
</dbReference>